<dbReference type="SUPFAM" id="SSF58104">
    <property type="entry name" value="Methyl-accepting chemotaxis protein (MCP) signaling domain"/>
    <property type="match status" value="1"/>
</dbReference>
<evidence type="ECO:0000313" key="9">
    <source>
        <dbReference type="EMBL" id="MDF9746445.1"/>
    </source>
</evidence>
<evidence type="ECO:0000256" key="5">
    <source>
        <dbReference type="SAM" id="MobiDB-lite"/>
    </source>
</evidence>
<evidence type="ECO:0000256" key="6">
    <source>
        <dbReference type="SAM" id="Phobius"/>
    </source>
</evidence>
<sequence>MQTETGGPNYAVQFGAALFVAAVVMAAAGHFGGVLGLLAGAIVVGGTGTVLGRRVDSEHEDVVSSVEAVIDEPDPAVTDGGIRELDTAFEKRVTENRQLRTQLDDLESELEGTRHRNERIKSQTEALQDAMQLCAAGQLTHRIDSDEESPLDVADDFNEMMDELEGTMRHLKDFIALVVSSSNEVMSGTEEVSEASDEISATIQEIAEGATVQSERLQSVNGEMENLSSSIEEIASLSDEVATLSERTTEVGRQGQEAAKTAIDGLNEMEDGSAEAVEAIETLQTEMEAIDELVEFISEVARETNMLALNANIEATRSGGDGSGEGFAAVANEVKELAAKSKDAAENIEKRIADIHEQTEVATNTVRETEDRVAEHTDSVENALEALGEIAEYAEETNHGVQEMHMAADEQAKSTQQVVALVEETATISDQTSDLAEDVTASAEEQTAALTDVSDSTKQLAENANWLSDTLDMYKARQDVPAMDRQSPTELAGSPSEGQASTGSGDVASASSTTDATPETSSRSETASSSPEAAGSDEFTFGNTTETTGLPTKFQTGMATGDDSFDTGRRAATMAFDDLGTDRVDFCQVFCSPEYEYADVLEGIRDVIGPDAKLIGASSSGEFTEKAVSDGTVTVSLVASDTIKFFTGLGTDLSDGVASAVNEAVETLPASVDGYPHLSAINLHDGLAGISDQIAVVTQRNLGHDVSFAGGSAGDDLAMEATHVFHGDTIASDSVVIGLMASKEPVTITVDHGHSPISEPMTVTKAEGGTVLEIDGKPAFEAWRESVESYLAETGQQVDFDAVENESMELLGLLTEFEFGIEEGHGAISDGYKIRWPGLRLSKEGPLDFPVGVPEGTVVRVMHSPADEQIVSARDTATAAIRDAPGNVAGGFIYDCACRSIILGENFDEAVNAMDEELGVPFSGFETYGELCMERGQMSGYHNTTSVVMLLPE</sequence>
<feature type="compositionally biased region" description="Polar residues" evidence="5">
    <location>
        <begin position="496"/>
        <end position="515"/>
    </location>
</feature>
<dbReference type="Pfam" id="PF10442">
    <property type="entry name" value="FIST_C"/>
    <property type="match status" value="1"/>
</dbReference>
<feature type="compositionally biased region" description="Polar residues" evidence="5">
    <location>
        <begin position="443"/>
        <end position="456"/>
    </location>
</feature>
<dbReference type="PROSITE" id="PS50111">
    <property type="entry name" value="CHEMOTAXIS_TRANSDUC_2"/>
    <property type="match status" value="1"/>
</dbReference>
<dbReference type="GO" id="GO:0006935">
    <property type="term" value="P:chemotaxis"/>
    <property type="evidence" value="ECO:0007669"/>
    <property type="project" value="InterPro"/>
</dbReference>
<comment type="caution">
    <text evidence="9">The sequence shown here is derived from an EMBL/GenBank/DDBJ whole genome shotgun (WGS) entry which is preliminary data.</text>
</comment>
<dbReference type="GO" id="GO:0016020">
    <property type="term" value="C:membrane"/>
    <property type="evidence" value="ECO:0007669"/>
    <property type="project" value="InterPro"/>
</dbReference>
<proteinExistence type="inferred from homology"/>
<accession>A0A9Q4Q0E7</accession>
<evidence type="ECO:0000256" key="3">
    <source>
        <dbReference type="PROSITE-ProRule" id="PRU00284"/>
    </source>
</evidence>
<dbReference type="RefSeq" id="WP_277521992.1">
    <property type="nucleotide sequence ID" value="NZ_JAMQOT010000004.1"/>
</dbReference>
<dbReference type="Gene3D" id="1.10.287.950">
    <property type="entry name" value="Methyl-accepting chemotaxis protein"/>
    <property type="match status" value="1"/>
</dbReference>
<dbReference type="SMART" id="SM00283">
    <property type="entry name" value="MA"/>
    <property type="match status" value="1"/>
</dbReference>
<keyword evidence="6" id="KW-0812">Transmembrane</keyword>
<dbReference type="InterPro" id="IPR003660">
    <property type="entry name" value="HAMP_dom"/>
</dbReference>
<dbReference type="InterPro" id="IPR013702">
    <property type="entry name" value="FIST_domain_N"/>
</dbReference>
<evidence type="ECO:0000259" key="7">
    <source>
        <dbReference type="PROSITE" id="PS50111"/>
    </source>
</evidence>
<feature type="domain" description="HAMP" evidence="8">
    <location>
        <begin position="118"/>
        <end position="169"/>
    </location>
</feature>
<keyword evidence="6" id="KW-0472">Membrane</keyword>
<dbReference type="InterPro" id="IPR004089">
    <property type="entry name" value="MCPsignal_dom"/>
</dbReference>
<protein>
    <submittedName>
        <fullName evidence="9">Methyl-accepting chemotaxis protein</fullName>
    </submittedName>
</protein>
<organism evidence="9 10">
    <name type="scientific">Natrinema salsiterrestre</name>
    <dbReference type="NCBI Taxonomy" id="2950540"/>
    <lineage>
        <taxon>Archaea</taxon>
        <taxon>Methanobacteriati</taxon>
        <taxon>Methanobacteriota</taxon>
        <taxon>Stenosarchaea group</taxon>
        <taxon>Halobacteria</taxon>
        <taxon>Halobacteriales</taxon>
        <taxon>Natrialbaceae</taxon>
        <taxon>Natrinema</taxon>
    </lineage>
</organism>
<keyword evidence="6" id="KW-1133">Transmembrane helix</keyword>
<feature type="region of interest" description="Disordered" evidence="5">
    <location>
        <begin position="481"/>
        <end position="565"/>
    </location>
</feature>
<keyword evidence="10" id="KW-1185">Reference proteome</keyword>
<feature type="coiled-coil region" evidence="4">
    <location>
        <begin position="89"/>
        <end position="123"/>
    </location>
</feature>
<name>A0A9Q4Q0E7_9EURY</name>
<dbReference type="EMBL" id="JAMQOT010000004">
    <property type="protein sequence ID" value="MDF9746445.1"/>
    <property type="molecule type" value="Genomic_DNA"/>
</dbReference>
<feature type="compositionally biased region" description="Low complexity" evidence="5">
    <location>
        <begin position="516"/>
        <end position="549"/>
    </location>
</feature>
<comment type="similarity">
    <text evidence="2">Belongs to the methyl-accepting chemotaxis (MCP) protein family.</text>
</comment>
<feature type="domain" description="Methyl-accepting transducer" evidence="7">
    <location>
        <begin position="188"/>
        <end position="426"/>
    </location>
</feature>
<dbReference type="PROSITE" id="PS50885">
    <property type="entry name" value="HAMP"/>
    <property type="match status" value="1"/>
</dbReference>
<dbReference type="SMART" id="SM01204">
    <property type="entry name" value="FIST_C"/>
    <property type="match status" value="1"/>
</dbReference>
<keyword evidence="1 3" id="KW-0807">Transducer</keyword>
<evidence type="ECO:0000256" key="2">
    <source>
        <dbReference type="ARBA" id="ARBA00029447"/>
    </source>
</evidence>
<dbReference type="CDD" id="cd11386">
    <property type="entry name" value="MCP_signal"/>
    <property type="match status" value="1"/>
</dbReference>
<dbReference type="GO" id="GO:0007165">
    <property type="term" value="P:signal transduction"/>
    <property type="evidence" value="ECO:0007669"/>
    <property type="project" value="UniProtKB-KW"/>
</dbReference>
<dbReference type="Proteomes" id="UP001154061">
    <property type="component" value="Unassembled WGS sequence"/>
</dbReference>
<feature type="transmembrane region" description="Helical" evidence="6">
    <location>
        <begin position="16"/>
        <end position="44"/>
    </location>
</feature>
<dbReference type="Pfam" id="PF08495">
    <property type="entry name" value="FIST"/>
    <property type="match status" value="1"/>
</dbReference>
<evidence type="ECO:0000256" key="4">
    <source>
        <dbReference type="SAM" id="Coils"/>
    </source>
</evidence>
<dbReference type="PRINTS" id="PR00260">
    <property type="entry name" value="CHEMTRNSDUCR"/>
</dbReference>
<evidence type="ECO:0000259" key="8">
    <source>
        <dbReference type="PROSITE" id="PS50885"/>
    </source>
</evidence>
<dbReference type="Pfam" id="PF00015">
    <property type="entry name" value="MCPsignal"/>
    <property type="match status" value="1"/>
</dbReference>
<dbReference type="PANTHER" id="PTHR32089:SF112">
    <property type="entry name" value="LYSOZYME-LIKE PROTEIN-RELATED"/>
    <property type="match status" value="1"/>
</dbReference>
<evidence type="ECO:0000256" key="1">
    <source>
        <dbReference type="ARBA" id="ARBA00023224"/>
    </source>
</evidence>
<dbReference type="AlphaFoldDB" id="A0A9Q4Q0E7"/>
<dbReference type="InterPro" id="IPR004090">
    <property type="entry name" value="Chemotax_Me-accpt_rcpt"/>
</dbReference>
<feature type="coiled-coil region" evidence="4">
    <location>
        <begin position="331"/>
        <end position="386"/>
    </location>
</feature>
<reference evidence="9" key="1">
    <citation type="submission" date="2022-06" db="EMBL/GenBank/DDBJ databases">
        <title>Natrinema sp. a new haloarchaeum isolate from saline soil.</title>
        <authorList>
            <person name="Strakova D."/>
            <person name="Galisteo C."/>
            <person name="Sanchez-Porro C."/>
            <person name="Ventosa A."/>
        </authorList>
    </citation>
    <scope>NUCLEOTIDE SEQUENCE</scope>
    <source>
        <strain evidence="9">S1CR25-10</strain>
    </source>
</reference>
<dbReference type="GO" id="GO:0004888">
    <property type="term" value="F:transmembrane signaling receptor activity"/>
    <property type="evidence" value="ECO:0007669"/>
    <property type="project" value="InterPro"/>
</dbReference>
<dbReference type="InterPro" id="IPR019494">
    <property type="entry name" value="FIST_C"/>
</dbReference>
<dbReference type="SMART" id="SM00897">
    <property type="entry name" value="FIST"/>
    <property type="match status" value="1"/>
</dbReference>
<keyword evidence="4" id="KW-0175">Coiled coil</keyword>
<feature type="region of interest" description="Disordered" evidence="5">
    <location>
        <begin position="429"/>
        <end position="456"/>
    </location>
</feature>
<gene>
    <name evidence="9" type="ORF">NDI89_12720</name>
</gene>
<dbReference type="PANTHER" id="PTHR32089">
    <property type="entry name" value="METHYL-ACCEPTING CHEMOTAXIS PROTEIN MCPB"/>
    <property type="match status" value="1"/>
</dbReference>
<feature type="coiled-coil region" evidence="4">
    <location>
        <begin position="227"/>
        <end position="286"/>
    </location>
</feature>
<evidence type="ECO:0000313" key="10">
    <source>
        <dbReference type="Proteomes" id="UP001154061"/>
    </source>
</evidence>